<reference evidence="1 2" key="1">
    <citation type="journal article" date="2024" name="Genome Biol. Evol.">
        <title>Chromosome-level genome assembly of the viviparous eelpout Zoarces viviparus.</title>
        <authorList>
            <person name="Fuhrmann N."/>
            <person name="Brasseur M.V."/>
            <person name="Bakowski C.E."/>
            <person name="Podsiadlowski L."/>
            <person name="Prost S."/>
            <person name="Krehenwinkel H."/>
            <person name="Mayer C."/>
        </authorList>
    </citation>
    <scope>NUCLEOTIDE SEQUENCE [LARGE SCALE GENOMIC DNA]</scope>
    <source>
        <strain evidence="1">NO-MEL_2022_Ind0_liver</strain>
    </source>
</reference>
<proteinExistence type="predicted"/>
<name>A0AAW1FU38_ZOAVI</name>
<protein>
    <submittedName>
        <fullName evidence="1">Uncharacterized protein</fullName>
    </submittedName>
</protein>
<evidence type="ECO:0000313" key="1">
    <source>
        <dbReference type="EMBL" id="KAK9538457.1"/>
    </source>
</evidence>
<organism evidence="1 2">
    <name type="scientific">Zoarces viviparus</name>
    <name type="common">Viviparous eelpout</name>
    <name type="synonym">Blennius viviparus</name>
    <dbReference type="NCBI Taxonomy" id="48416"/>
    <lineage>
        <taxon>Eukaryota</taxon>
        <taxon>Metazoa</taxon>
        <taxon>Chordata</taxon>
        <taxon>Craniata</taxon>
        <taxon>Vertebrata</taxon>
        <taxon>Euteleostomi</taxon>
        <taxon>Actinopterygii</taxon>
        <taxon>Neopterygii</taxon>
        <taxon>Teleostei</taxon>
        <taxon>Neoteleostei</taxon>
        <taxon>Acanthomorphata</taxon>
        <taxon>Eupercaria</taxon>
        <taxon>Perciformes</taxon>
        <taxon>Cottioidei</taxon>
        <taxon>Zoarcales</taxon>
        <taxon>Zoarcidae</taxon>
        <taxon>Zoarcinae</taxon>
        <taxon>Zoarces</taxon>
    </lineage>
</organism>
<comment type="caution">
    <text evidence="1">The sequence shown here is derived from an EMBL/GenBank/DDBJ whole genome shotgun (WGS) entry which is preliminary data.</text>
</comment>
<keyword evidence="2" id="KW-1185">Reference proteome</keyword>
<dbReference type="Proteomes" id="UP001488805">
    <property type="component" value="Unassembled WGS sequence"/>
</dbReference>
<accession>A0AAW1FU38</accession>
<evidence type="ECO:0000313" key="2">
    <source>
        <dbReference type="Proteomes" id="UP001488805"/>
    </source>
</evidence>
<gene>
    <name evidence="1" type="ORF">VZT92_003626</name>
</gene>
<dbReference type="AlphaFoldDB" id="A0AAW1FU38"/>
<sequence>MTLSGKHGGVASLQPTVDLRSFACTSSDLRGTCRQRDPADLPGSFFSLSLTPHCVVRKHLYFLFRFLSINCLSAACAKATASKASHAKSAR</sequence>
<dbReference type="EMBL" id="JBCEZU010000023">
    <property type="protein sequence ID" value="KAK9538457.1"/>
    <property type="molecule type" value="Genomic_DNA"/>
</dbReference>